<organism evidence="4 5">
    <name type="scientific">Octadecabacter temperatus</name>
    <dbReference type="NCBI Taxonomy" id="1458307"/>
    <lineage>
        <taxon>Bacteria</taxon>
        <taxon>Pseudomonadati</taxon>
        <taxon>Pseudomonadota</taxon>
        <taxon>Alphaproteobacteria</taxon>
        <taxon>Rhodobacterales</taxon>
        <taxon>Roseobacteraceae</taxon>
        <taxon>Octadecabacter</taxon>
    </lineage>
</organism>
<sequence length="228" mass="24647">MSEHPNAILLFAAGLGTRMAPLTNKRPKPLVEVSGKPLLDHALAQCSGLKAVVNTHYFAEQIHAHLAGTDVLVSDESDQLLETGGGLKRALPLLDSNPVLTMNTDAVWRGSNPVECLKDEWRPKKMDALLLMIPTSNAVGHNGSGDFDIDSEGRLSRGSEYVYSGVQVIRTDGLASISLEAFSMWALWESMLANETMFGVVYDGQWCDVGRPDSIPVAEDMLAGDPNV</sequence>
<evidence type="ECO:0000256" key="3">
    <source>
        <dbReference type="ARBA" id="ARBA00022842"/>
    </source>
</evidence>
<keyword evidence="1 4" id="KW-0808">Transferase</keyword>
<dbReference type="KEGG" id="otm:OSB_32250"/>
<evidence type="ECO:0000313" key="5">
    <source>
        <dbReference type="Proteomes" id="UP000067444"/>
    </source>
</evidence>
<dbReference type="PANTHER" id="PTHR43584">
    <property type="entry name" value="NUCLEOTIDYL TRANSFERASE"/>
    <property type="match status" value="1"/>
</dbReference>
<dbReference type="InterPro" id="IPR025877">
    <property type="entry name" value="MobA-like_NTP_Trfase"/>
</dbReference>
<dbReference type="SUPFAM" id="SSF53448">
    <property type="entry name" value="Nucleotide-diphospho-sugar transferases"/>
    <property type="match status" value="1"/>
</dbReference>
<dbReference type="Pfam" id="PF12804">
    <property type="entry name" value="NTP_transf_3"/>
    <property type="match status" value="1"/>
</dbReference>
<evidence type="ECO:0000313" key="4">
    <source>
        <dbReference type="EMBL" id="AKS47738.1"/>
    </source>
</evidence>
<dbReference type="OrthoDB" id="9788272at2"/>
<dbReference type="Proteomes" id="UP000067444">
    <property type="component" value="Chromosome"/>
</dbReference>
<proteinExistence type="predicted"/>
<keyword evidence="5" id="KW-1185">Reference proteome</keyword>
<evidence type="ECO:0000256" key="2">
    <source>
        <dbReference type="ARBA" id="ARBA00022695"/>
    </source>
</evidence>
<dbReference type="InterPro" id="IPR029044">
    <property type="entry name" value="Nucleotide-diphossugar_trans"/>
</dbReference>
<dbReference type="RefSeq" id="WP_074202281.1">
    <property type="nucleotide sequence ID" value="NZ_CP012160.1"/>
</dbReference>
<gene>
    <name evidence="4" type="primary">rfbF</name>
    <name evidence="4" type="ORF">OSB_32250</name>
</gene>
<dbReference type="PATRIC" id="fig|1458307.3.peg.3248"/>
<dbReference type="EC" id="2.7.7.33" evidence="4"/>
<keyword evidence="3" id="KW-0460">Magnesium</keyword>
<evidence type="ECO:0000256" key="1">
    <source>
        <dbReference type="ARBA" id="ARBA00022679"/>
    </source>
</evidence>
<name>A0A0K0Y9Y2_9RHOB</name>
<dbReference type="Gene3D" id="3.90.550.10">
    <property type="entry name" value="Spore Coat Polysaccharide Biosynthesis Protein SpsA, Chain A"/>
    <property type="match status" value="1"/>
</dbReference>
<dbReference type="GO" id="GO:0047343">
    <property type="term" value="F:glucose-1-phosphate cytidylyltransferase activity"/>
    <property type="evidence" value="ECO:0007669"/>
    <property type="project" value="UniProtKB-EC"/>
</dbReference>
<dbReference type="InterPro" id="IPR050065">
    <property type="entry name" value="GlmU-like"/>
</dbReference>
<dbReference type="PANTHER" id="PTHR43584:SF8">
    <property type="entry name" value="N-ACETYLMURAMATE ALPHA-1-PHOSPHATE URIDYLYLTRANSFERASE"/>
    <property type="match status" value="1"/>
</dbReference>
<dbReference type="CDD" id="cd06422">
    <property type="entry name" value="NTP_transferase_like_1"/>
    <property type="match status" value="1"/>
</dbReference>
<accession>A0A0K0Y9Y2</accession>
<dbReference type="AlphaFoldDB" id="A0A0K0Y9Y2"/>
<dbReference type="STRING" id="1458307.OSB_32250"/>
<reference evidence="4 5" key="1">
    <citation type="journal article" date="2015" name="Genome Announc.">
        <title>Closed Genome Sequence of Octadecabacter temperatus SB1, the First Mesophilic Species of the Genus Octadecabacter.</title>
        <authorList>
            <person name="Voget S."/>
            <person name="Billerbeck S."/>
            <person name="Simon M."/>
            <person name="Daniel R."/>
        </authorList>
    </citation>
    <scope>NUCLEOTIDE SEQUENCE [LARGE SCALE GENOMIC DNA]</scope>
    <source>
        <strain evidence="4 5">SB1</strain>
    </source>
</reference>
<dbReference type="EMBL" id="CP012160">
    <property type="protein sequence ID" value="AKS47738.1"/>
    <property type="molecule type" value="Genomic_DNA"/>
</dbReference>
<protein>
    <submittedName>
        <fullName evidence="4">Glucose-1-phosphate cytidylyltransferase</fullName>
        <ecNumber evidence="4">2.7.7.33</ecNumber>
    </submittedName>
</protein>
<keyword evidence="2 4" id="KW-0548">Nucleotidyltransferase</keyword>